<keyword evidence="4" id="KW-1185">Reference proteome</keyword>
<proteinExistence type="predicted"/>
<dbReference type="OrthoDB" id="10268103at2759"/>
<dbReference type="PANTHER" id="PTHR11138:SF5">
    <property type="entry name" value="METHIONYL-TRNA FORMYLTRANSFERASE, MITOCHONDRIAL"/>
    <property type="match status" value="1"/>
</dbReference>
<gene>
    <name evidence="3" type="ORF">GIB67_025637</name>
</gene>
<evidence type="ECO:0000256" key="1">
    <source>
        <dbReference type="SAM" id="MobiDB-lite"/>
    </source>
</evidence>
<organism evidence="3 4">
    <name type="scientific">Kingdonia uniflora</name>
    <dbReference type="NCBI Taxonomy" id="39325"/>
    <lineage>
        <taxon>Eukaryota</taxon>
        <taxon>Viridiplantae</taxon>
        <taxon>Streptophyta</taxon>
        <taxon>Embryophyta</taxon>
        <taxon>Tracheophyta</taxon>
        <taxon>Spermatophyta</taxon>
        <taxon>Magnoliopsida</taxon>
        <taxon>Ranunculales</taxon>
        <taxon>Circaeasteraceae</taxon>
        <taxon>Kingdonia</taxon>
    </lineage>
</organism>
<dbReference type="EMBL" id="JACGCM010002537">
    <property type="protein sequence ID" value="KAF6138908.1"/>
    <property type="molecule type" value="Genomic_DNA"/>
</dbReference>
<comment type="caution">
    <text evidence="3">The sequence shown here is derived from an EMBL/GenBank/DDBJ whole genome shotgun (WGS) entry which is preliminary data.</text>
</comment>
<name>A0A7J7L8N0_9MAGN</name>
<feature type="domain" description="Formyl transferase N-terminal" evidence="2">
    <location>
        <begin position="3"/>
        <end position="94"/>
    </location>
</feature>
<evidence type="ECO:0000259" key="2">
    <source>
        <dbReference type="Pfam" id="PF00551"/>
    </source>
</evidence>
<evidence type="ECO:0000313" key="3">
    <source>
        <dbReference type="EMBL" id="KAF6138908.1"/>
    </source>
</evidence>
<accession>A0A7J7L8N0</accession>
<dbReference type="PANTHER" id="PTHR11138">
    <property type="entry name" value="METHIONYL-TRNA FORMYLTRANSFERASE"/>
    <property type="match status" value="1"/>
</dbReference>
<dbReference type="GO" id="GO:0004479">
    <property type="term" value="F:methionyl-tRNA formyltransferase activity"/>
    <property type="evidence" value="ECO:0007669"/>
    <property type="project" value="TreeGrafter"/>
</dbReference>
<dbReference type="GO" id="GO:0005739">
    <property type="term" value="C:mitochondrion"/>
    <property type="evidence" value="ECO:0007669"/>
    <property type="project" value="TreeGrafter"/>
</dbReference>
<reference evidence="3 4" key="1">
    <citation type="journal article" date="2020" name="IScience">
        <title>Genome Sequencing of the Endangered Kingdonia uniflora (Circaeasteraceae, Ranunculales) Reveals Potential Mechanisms of Evolutionary Specialization.</title>
        <authorList>
            <person name="Sun Y."/>
            <person name="Deng T."/>
            <person name="Zhang A."/>
            <person name="Moore M.J."/>
            <person name="Landis J.B."/>
            <person name="Lin N."/>
            <person name="Zhang H."/>
            <person name="Zhang X."/>
            <person name="Huang J."/>
            <person name="Zhang X."/>
            <person name="Sun H."/>
            <person name="Wang H."/>
        </authorList>
    </citation>
    <scope>NUCLEOTIDE SEQUENCE [LARGE SCALE GENOMIC DNA]</scope>
    <source>
        <strain evidence="3">TB1705</strain>
        <tissue evidence="3">Leaf</tissue>
    </source>
</reference>
<dbReference type="SUPFAM" id="SSF53328">
    <property type="entry name" value="Formyltransferase"/>
    <property type="match status" value="1"/>
</dbReference>
<dbReference type="Proteomes" id="UP000541444">
    <property type="component" value="Unassembled WGS sequence"/>
</dbReference>
<dbReference type="InterPro" id="IPR036477">
    <property type="entry name" value="Formyl_transf_N_sf"/>
</dbReference>
<feature type="region of interest" description="Disordered" evidence="1">
    <location>
        <begin position="424"/>
        <end position="454"/>
    </location>
</feature>
<sequence>MQESFLSNLRDLQPELCITAAYGNILPNKFLNIPPLGTVNIHPSMLPLYRGAAPVQRAMQDGVKETGVSLVYTVRALDAGPIIACERLDVDDHVKSLGLNRPPRSWEKNFGKAMNTMKEKKIGKGKKMKAGSNERLVGGQEEEDEEVVISLTNRIGDFTSACLNMKGLMESMRITLEENQHFNRELQEQLETRSKALDLSATQITENMTYERGVPTDFSKGVVDASAPIFSLGRGQYTKEGKGLTGGGASVSLPVRPKAIGGDGRFEVSTPKTRRPEVPIFGRRTHIKGLQHSWVYSATPNQGYIDGNCEQFGADLTTKERGTSQFTVDPNLQEQSVGLNGARIGFTREGPIFNNGQFFPAISTPSFIEYMDKTGMNHDNNNTGNNERVPEFHHPQTVTVDWDGTLPPIAGKTAEFGIGYGRLQHHQSSNDGDIVGEETENSGDQWRNIYMKKR</sequence>
<evidence type="ECO:0000313" key="4">
    <source>
        <dbReference type="Proteomes" id="UP000541444"/>
    </source>
</evidence>
<dbReference type="Gene3D" id="3.40.50.170">
    <property type="entry name" value="Formyl transferase, N-terminal domain"/>
    <property type="match status" value="1"/>
</dbReference>
<dbReference type="Pfam" id="PF00551">
    <property type="entry name" value="Formyl_trans_N"/>
    <property type="match status" value="1"/>
</dbReference>
<dbReference type="InterPro" id="IPR002376">
    <property type="entry name" value="Formyl_transf_N"/>
</dbReference>
<dbReference type="AlphaFoldDB" id="A0A7J7L8N0"/>
<protein>
    <recommendedName>
        <fullName evidence="2">Formyl transferase N-terminal domain-containing protein</fullName>
    </recommendedName>
</protein>